<dbReference type="RefSeq" id="WP_371843239.1">
    <property type="nucleotide sequence ID" value="NZ_JBGMEL010000006.1"/>
</dbReference>
<evidence type="ECO:0000313" key="3">
    <source>
        <dbReference type="EMBL" id="MFA0790517.1"/>
    </source>
</evidence>
<evidence type="ECO:0000256" key="1">
    <source>
        <dbReference type="SAM" id="SignalP"/>
    </source>
</evidence>
<dbReference type="PANTHER" id="PTHR34606">
    <property type="entry name" value="BON DOMAIN-CONTAINING PROTEIN"/>
    <property type="match status" value="1"/>
</dbReference>
<name>A0ABV4NLT7_9GAMM</name>
<dbReference type="InterPro" id="IPR007055">
    <property type="entry name" value="BON_dom"/>
</dbReference>
<dbReference type="InterPro" id="IPR014004">
    <property type="entry name" value="Transpt-assoc_nodulatn_dom_bac"/>
</dbReference>
<evidence type="ECO:0000259" key="2">
    <source>
        <dbReference type="PROSITE" id="PS50914"/>
    </source>
</evidence>
<feature type="domain" description="BON" evidence="2">
    <location>
        <begin position="35"/>
        <end position="103"/>
    </location>
</feature>
<dbReference type="PROSITE" id="PS50914">
    <property type="entry name" value="BON"/>
    <property type="match status" value="2"/>
</dbReference>
<dbReference type="PANTHER" id="PTHR34606:SF15">
    <property type="entry name" value="BON DOMAIN-CONTAINING PROTEIN"/>
    <property type="match status" value="1"/>
</dbReference>
<proteinExistence type="predicted"/>
<keyword evidence="1" id="KW-0732">Signal</keyword>
<keyword evidence="4" id="KW-1185">Reference proteome</keyword>
<dbReference type="Gene3D" id="3.30.1340.30">
    <property type="match status" value="2"/>
</dbReference>
<sequence length="184" mass="19539">MPLIKNTLNCIAIAMLASAVVIAEEKPGQKSSAMSDAWLDGKAETVLLLNKNLNSFTIDTKVNNGIVTLTGEVNSDIDKRLAGELVAGIDGVKKINNELMVTDKKSISDTISSEYTDAKIATVVKTRLLLDQQIPGTKIDVSAQGGTITLKGSVKSSAQKDLAQAIAENTEDVKKVVNNLTIVK</sequence>
<dbReference type="Pfam" id="PF04972">
    <property type="entry name" value="BON"/>
    <property type="match status" value="2"/>
</dbReference>
<dbReference type="SMART" id="SM00749">
    <property type="entry name" value="BON"/>
    <property type="match status" value="2"/>
</dbReference>
<feature type="chain" id="PRO_5047301800" evidence="1">
    <location>
        <begin position="24"/>
        <end position="184"/>
    </location>
</feature>
<organism evidence="3 4">
    <name type="scientific">Microbulbifer echini</name>
    <dbReference type="NCBI Taxonomy" id="1529067"/>
    <lineage>
        <taxon>Bacteria</taxon>
        <taxon>Pseudomonadati</taxon>
        <taxon>Pseudomonadota</taxon>
        <taxon>Gammaproteobacteria</taxon>
        <taxon>Cellvibrionales</taxon>
        <taxon>Microbulbiferaceae</taxon>
        <taxon>Microbulbifer</taxon>
    </lineage>
</organism>
<comment type="caution">
    <text evidence="3">The sequence shown here is derived from an EMBL/GenBank/DDBJ whole genome shotgun (WGS) entry which is preliminary data.</text>
</comment>
<dbReference type="InterPro" id="IPR051686">
    <property type="entry name" value="Lipoprotein_DolP"/>
</dbReference>
<gene>
    <name evidence="3" type="ORF">ACCI51_08150</name>
</gene>
<dbReference type="EMBL" id="JBGMEL010000006">
    <property type="protein sequence ID" value="MFA0790517.1"/>
    <property type="molecule type" value="Genomic_DNA"/>
</dbReference>
<feature type="domain" description="BON" evidence="2">
    <location>
        <begin position="116"/>
        <end position="184"/>
    </location>
</feature>
<reference evidence="3 4" key="1">
    <citation type="submission" date="2024-08" db="EMBL/GenBank/DDBJ databases">
        <authorList>
            <person name="Ishaq N."/>
        </authorList>
    </citation>
    <scope>NUCLEOTIDE SEQUENCE [LARGE SCALE GENOMIC DNA]</scope>
    <source>
        <strain evidence="3 4">JCM 30400</strain>
    </source>
</reference>
<evidence type="ECO:0000313" key="4">
    <source>
        <dbReference type="Proteomes" id="UP001569414"/>
    </source>
</evidence>
<feature type="signal peptide" evidence="1">
    <location>
        <begin position="1"/>
        <end position="23"/>
    </location>
</feature>
<dbReference type="Proteomes" id="UP001569414">
    <property type="component" value="Unassembled WGS sequence"/>
</dbReference>
<accession>A0ABV4NLT7</accession>
<protein>
    <submittedName>
        <fullName evidence="3">BON domain-containing protein</fullName>
    </submittedName>
</protein>